<organism evidence="2 3">
    <name type="scientific">Bacillus thuringiensis serovar mexicanensis</name>
    <dbReference type="NCBI Taxonomy" id="180868"/>
    <lineage>
        <taxon>Bacteria</taxon>
        <taxon>Bacillati</taxon>
        <taxon>Bacillota</taxon>
        <taxon>Bacilli</taxon>
        <taxon>Bacillales</taxon>
        <taxon>Bacillaceae</taxon>
        <taxon>Bacillus</taxon>
        <taxon>Bacillus cereus group</taxon>
    </lineage>
</organism>
<evidence type="ECO:0000313" key="3">
    <source>
        <dbReference type="Proteomes" id="UP000195152"/>
    </source>
</evidence>
<dbReference type="RefSeq" id="WP_000393364.1">
    <property type="nucleotide sequence ID" value="NZ_NFCF01000063.1"/>
</dbReference>
<reference evidence="2 3" key="1">
    <citation type="submission" date="2016-10" db="EMBL/GenBank/DDBJ databases">
        <title>Comparative genomics of Bacillus thuringiensis reveals a path to pathogens against multiple invertebrate hosts.</title>
        <authorList>
            <person name="Zheng J."/>
            <person name="Gao Q."/>
            <person name="Liu H."/>
            <person name="Peng D."/>
            <person name="Ruan L."/>
            <person name="Sun M."/>
        </authorList>
    </citation>
    <scope>NUCLEOTIDE SEQUENCE [LARGE SCALE GENOMIC DNA]</scope>
    <source>
        <strain evidence="2">BGSC 4AC1</strain>
    </source>
</reference>
<feature type="transmembrane region" description="Helical" evidence="1">
    <location>
        <begin position="16"/>
        <end position="35"/>
    </location>
</feature>
<proteinExistence type="predicted"/>
<sequence length="75" mass="8791">MEEYEGLHTIKESWKIFFMNLTICIVILLLFGFGIRYAHGITEKEENQKKIKVDQTSSSINNAEEIDAKELNRDR</sequence>
<dbReference type="EMBL" id="NFCF01000063">
    <property type="protein sequence ID" value="OTW50877.1"/>
    <property type="molecule type" value="Genomic_DNA"/>
</dbReference>
<evidence type="ECO:0000256" key="1">
    <source>
        <dbReference type="SAM" id="Phobius"/>
    </source>
</evidence>
<gene>
    <name evidence="2" type="ORF">BK699_10050</name>
</gene>
<dbReference type="AlphaFoldDB" id="A0A242WAQ5"/>
<accession>A0A242WAQ5</accession>
<keyword evidence="1" id="KW-1133">Transmembrane helix</keyword>
<protein>
    <submittedName>
        <fullName evidence="2">Uncharacterized protein</fullName>
    </submittedName>
</protein>
<evidence type="ECO:0000313" key="2">
    <source>
        <dbReference type="EMBL" id="OTW50877.1"/>
    </source>
</evidence>
<keyword evidence="1" id="KW-0472">Membrane</keyword>
<dbReference type="Proteomes" id="UP000195152">
    <property type="component" value="Unassembled WGS sequence"/>
</dbReference>
<keyword evidence="1" id="KW-0812">Transmembrane</keyword>
<comment type="caution">
    <text evidence="2">The sequence shown here is derived from an EMBL/GenBank/DDBJ whole genome shotgun (WGS) entry which is preliminary data.</text>
</comment>
<name>A0A242WAQ5_BACTU</name>